<protein>
    <submittedName>
        <fullName evidence="1">Uncharacterized protein</fullName>
    </submittedName>
</protein>
<proteinExistence type="predicted"/>
<keyword evidence="2" id="KW-1185">Reference proteome</keyword>
<reference evidence="1 2" key="1">
    <citation type="journal article" date="2021" name="Environ. Microbiol.">
        <title>Genetic insights into the dark matter of the mammalian gut microbiota through targeted genome reconstruction.</title>
        <authorList>
            <person name="Lugli G.A."/>
            <person name="Alessandri G."/>
            <person name="Milani C."/>
            <person name="Viappiani A."/>
            <person name="Fontana F."/>
            <person name="Tarracchini C."/>
            <person name="Mancabelli L."/>
            <person name="Argentini C."/>
            <person name="Ruiz L."/>
            <person name="Margolles A."/>
            <person name="van Sinderen D."/>
            <person name="Turroni F."/>
            <person name="Ventura M."/>
        </authorList>
    </citation>
    <scope>NUCLEOTIDE SEQUENCE [LARGE SCALE GENOMIC DNA]</scope>
    <source>
        <strain evidence="1 2">LC6</strain>
    </source>
</reference>
<organism evidence="1 2">
    <name type="scientific">Bifidobacterium colobi</name>
    <dbReference type="NCBI Taxonomy" id="2809026"/>
    <lineage>
        <taxon>Bacteria</taxon>
        <taxon>Bacillati</taxon>
        <taxon>Actinomycetota</taxon>
        <taxon>Actinomycetes</taxon>
        <taxon>Bifidobacteriales</taxon>
        <taxon>Bifidobacteriaceae</taxon>
        <taxon>Bifidobacterium</taxon>
    </lineage>
</organism>
<evidence type="ECO:0000313" key="1">
    <source>
        <dbReference type="EMBL" id="MBT1174134.1"/>
    </source>
</evidence>
<accession>A0ABS5UT49</accession>
<name>A0ABS5UT49_9BIFI</name>
<dbReference type="Proteomes" id="UP000711736">
    <property type="component" value="Unassembled WGS sequence"/>
</dbReference>
<comment type="caution">
    <text evidence="1">The sequence shown here is derived from an EMBL/GenBank/DDBJ whole genome shotgun (WGS) entry which is preliminary data.</text>
</comment>
<evidence type="ECO:0000313" key="2">
    <source>
        <dbReference type="Proteomes" id="UP000711736"/>
    </source>
</evidence>
<dbReference type="EMBL" id="JAFEJU010000001">
    <property type="protein sequence ID" value="MBT1174134.1"/>
    <property type="molecule type" value="Genomic_DNA"/>
</dbReference>
<sequence length="83" mass="9468">MASQVSVLELDRVLMEQPDTVEQHRQGLQVARRRRLHDIESKLIQLNSSIAESAERMRKQKLLHPFAVDSSLNHLDAVNAQLA</sequence>
<dbReference type="RefSeq" id="WP_214375401.1">
    <property type="nucleotide sequence ID" value="NZ_JAFEJU010000001.1"/>
</dbReference>
<gene>
    <name evidence="1" type="ORF">JS530_01145</name>
</gene>